<evidence type="ECO:0000256" key="5">
    <source>
        <dbReference type="ARBA" id="ARBA00022989"/>
    </source>
</evidence>
<dbReference type="InterPro" id="IPR003918">
    <property type="entry name" value="NADH_UbQ_OxRdtase"/>
</dbReference>
<feature type="transmembrane region" description="Helical" evidence="8">
    <location>
        <begin position="290"/>
        <end position="313"/>
    </location>
</feature>
<evidence type="ECO:0000259" key="9">
    <source>
        <dbReference type="Pfam" id="PF00361"/>
    </source>
</evidence>
<evidence type="ECO:0000256" key="7">
    <source>
        <dbReference type="RuleBase" id="RU000320"/>
    </source>
</evidence>
<evidence type="ECO:0000256" key="3">
    <source>
        <dbReference type="ARBA" id="ARBA00022475"/>
    </source>
</evidence>
<feature type="transmembrane region" description="Helical" evidence="8">
    <location>
        <begin position="259"/>
        <end position="278"/>
    </location>
</feature>
<evidence type="ECO:0000256" key="1">
    <source>
        <dbReference type="ARBA" id="ARBA00004651"/>
    </source>
</evidence>
<feature type="transmembrane region" description="Helical" evidence="8">
    <location>
        <begin position="389"/>
        <end position="408"/>
    </location>
</feature>
<keyword evidence="5 8" id="KW-1133">Transmembrane helix</keyword>
<dbReference type="RefSeq" id="WP_284364403.1">
    <property type="nucleotide sequence ID" value="NZ_BSNI01000002.1"/>
</dbReference>
<dbReference type="InterPro" id="IPR001750">
    <property type="entry name" value="ND/Mrp_TM"/>
</dbReference>
<feature type="transmembrane region" description="Helical" evidence="8">
    <location>
        <begin position="320"/>
        <end position="338"/>
    </location>
</feature>
<evidence type="ECO:0000313" key="11">
    <source>
        <dbReference type="Proteomes" id="UP001161405"/>
    </source>
</evidence>
<sequence>MASSAATPKDLPPAMLDVATSAADWVIVWPIALPMVGAAILLMLRNRTEWQAPFSFAILIATLLANFSLLQTVFAKGPLTMTMGDWLPPFGISFTADALGALFALVSTVVMLVVVLFVQSEVEARETKYGYHPLMLILLTGVSGAFLTGDLFNLYVWFEVMLIASFGLMVIGGRKIQLDAAIKYGFINFLATTFFLIGIAYLYGLVGTLNMADIMVKAPLVENGAIASVAALFFLAFAMKAAAFPVNSWLPASYHAPDPAVSALFAGLLTKVGVYALLRVHLMLIPQSHGQLQILIMAVAVFTLVLAPLGALAQTNARRALGFLVMGGIGAMMAGLAFGSSRGILGASLYAVHSMLTMTALYLTVGLVERMGGTSDIRHLGGLYRASSPLSILFLVLVFAAAGLPPFLGFWPKLVLVQSGIELTLAENSLAVHQWWVVGALLLNSILTSIAGSRLWAHIFWRNGREGRQSEMPNDRIKMLDRRGTRWGLWPTAALVALIVAIGLWPSMYIRAGIESANDVTRSSGDYVTSVFGERTQ</sequence>
<proteinExistence type="inferred from homology"/>
<feature type="transmembrane region" description="Helical" evidence="8">
    <location>
        <begin position="435"/>
        <end position="457"/>
    </location>
</feature>
<dbReference type="InterPro" id="IPR050586">
    <property type="entry name" value="CPA3_Na-H_Antiporter_D"/>
</dbReference>
<evidence type="ECO:0000256" key="6">
    <source>
        <dbReference type="ARBA" id="ARBA00023136"/>
    </source>
</evidence>
<gene>
    <name evidence="10" type="primary">phaD2</name>
    <name evidence="10" type="ORF">GCM10007879_21690</name>
</gene>
<comment type="subcellular location">
    <subcellularLocation>
        <location evidence="1">Cell membrane</location>
        <topology evidence="1">Multi-pass membrane protein</topology>
    </subcellularLocation>
    <subcellularLocation>
        <location evidence="7">Membrane</location>
        <topology evidence="7">Multi-pass membrane protein</topology>
    </subcellularLocation>
</comment>
<dbReference type="Pfam" id="PF00361">
    <property type="entry name" value="Proton_antipo_M"/>
    <property type="match status" value="1"/>
</dbReference>
<name>A0ABQ5UT62_9HYPH</name>
<evidence type="ECO:0000256" key="2">
    <source>
        <dbReference type="ARBA" id="ARBA00005346"/>
    </source>
</evidence>
<feature type="transmembrane region" description="Helical" evidence="8">
    <location>
        <begin position="224"/>
        <end position="247"/>
    </location>
</feature>
<dbReference type="PANTHER" id="PTHR42703">
    <property type="entry name" value="NADH DEHYDROGENASE"/>
    <property type="match status" value="1"/>
</dbReference>
<keyword evidence="4 7" id="KW-0812">Transmembrane</keyword>
<reference evidence="10" key="1">
    <citation type="journal article" date="2014" name="Int. J. Syst. Evol. Microbiol.">
        <title>Complete genome of a new Firmicutes species belonging to the dominant human colonic microbiota ('Ruminococcus bicirculans') reveals two chromosomes and a selective capacity to utilize plant glucans.</title>
        <authorList>
            <consortium name="NISC Comparative Sequencing Program"/>
            <person name="Wegmann U."/>
            <person name="Louis P."/>
            <person name="Goesmann A."/>
            <person name="Henrissat B."/>
            <person name="Duncan S.H."/>
            <person name="Flint H.J."/>
        </authorList>
    </citation>
    <scope>NUCLEOTIDE SEQUENCE</scope>
    <source>
        <strain evidence="10">NBRC 107169</strain>
    </source>
</reference>
<comment type="caution">
    <text evidence="10">The sequence shown here is derived from an EMBL/GenBank/DDBJ whole genome shotgun (WGS) entry which is preliminary data.</text>
</comment>
<dbReference type="PRINTS" id="PR01437">
    <property type="entry name" value="NUOXDRDTASE4"/>
</dbReference>
<protein>
    <submittedName>
        <fullName evidence="10">Cation:proton antiporter</fullName>
    </submittedName>
</protein>
<reference evidence="10" key="2">
    <citation type="submission" date="2023-01" db="EMBL/GenBank/DDBJ databases">
        <title>Draft genome sequence of Maritalea porphyrae strain NBRC 107169.</title>
        <authorList>
            <person name="Sun Q."/>
            <person name="Mori K."/>
        </authorList>
    </citation>
    <scope>NUCLEOTIDE SEQUENCE</scope>
    <source>
        <strain evidence="10">NBRC 107169</strain>
    </source>
</reference>
<dbReference type="PANTHER" id="PTHR42703:SF1">
    <property type="entry name" value="NA(+)_H(+) ANTIPORTER SUBUNIT D1"/>
    <property type="match status" value="1"/>
</dbReference>
<feature type="domain" description="NADH:quinone oxidoreductase/Mrp antiporter transmembrane" evidence="9">
    <location>
        <begin position="149"/>
        <end position="423"/>
    </location>
</feature>
<dbReference type="EMBL" id="BSNI01000002">
    <property type="protein sequence ID" value="GLQ17920.1"/>
    <property type="molecule type" value="Genomic_DNA"/>
</dbReference>
<feature type="transmembrane region" description="Helical" evidence="8">
    <location>
        <begin position="344"/>
        <end position="368"/>
    </location>
</feature>
<feature type="transmembrane region" description="Helical" evidence="8">
    <location>
        <begin position="130"/>
        <end position="148"/>
    </location>
</feature>
<comment type="similarity">
    <text evidence="2">Belongs to the CPA3 antiporters (TC 2.A.63) subunit D family.</text>
</comment>
<feature type="transmembrane region" description="Helical" evidence="8">
    <location>
        <begin position="154"/>
        <end position="172"/>
    </location>
</feature>
<feature type="transmembrane region" description="Helical" evidence="8">
    <location>
        <begin position="94"/>
        <end position="118"/>
    </location>
</feature>
<evidence type="ECO:0000256" key="8">
    <source>
        <dbReference type="SAM" id="Phobius"/>
    </source>
</evidence>
<feature type="transmembrane region" description="Helical" evidence="8">
    <location>
        <begin position="487"/>
        <end position="505"/>
    </location>
</feature>
<accession>A0ABQ5UT62</accession>
<feature type="transmembrane region" description="Helical" evidence="8">
    <location>
        <begin position="56"/>
        <end position="74"/>
    </location>
</feature>
<evidence type="ECO:0000313" key="10">
    <source>
        <dbReference type="EMBL" id="GLQ17920.1"/>
    </source>
</evidence>
<evidence type="ECO:0000256" key="4">
    <source>
        <dbReference type="ARBA" id="ARBA00022692"/>
    </source>
</evidence>
<keyword evidence="3" id="KW-1003">Cell membrane</keyword>
<keyword evidence="11" id="KW-1185">Reference proteome</keyword>
<feature type="transmembrane region" description="Helical" evidence="8">
    <location>
        <begin position="25"/>
        <end position="44"/>
    </location>
</feature>
<organism evidence="10 11">
    <name type="scientific">Maritalea porphyrae</name>
    <dbReference type="NCBI Taxonomy" id="880732"/>
    <lineage>
        <taxon>Bacteria</taxon>
        <taxon>Pseudomonadati</taxon>
        <taxon>Pseudomonadota</taxon>
        <taxon>Alphaproteobacteria</taxon>
        <taxon>Hyphomicrobiales</taxon>
        <taxon>Devosiaceae</taxon>
        <taxon>Maritalea</taxon>
    </lineage>
</organism>
<dbReference type="Proteomes" id="UP001161405">
    <property type="component" value="Unassembled WGS sequence"/>
</dbReference>
<keyword evidence="6 8" id="KW-0472">Membrane</keyword>
<feature type="transmembrane region" description="Helical" evidence="8">
    <location>
        <begin position="184"/>
        <end position="204"/>
    </location>
</feature>